<dbReference type="Gene3D" id="3.40.50.410">
    <property type="entry name" value="von Willebrand factor, type A domain"/>
    <property type="match status" value="1"/>
</dbReference>
<dbReference type="SUPFAM" id="SSF53300">
    <property type="entry name" value="vWA-like"/>
    <property type="match status" value="1"/>
</dbReference>
<organism evidence="1 2">
    <name type="scientific">Eschrichtius robustus</name>
    <name type="common">California gray whale</name>
    <name type="synonym">Eschrichtius gibbosus</name>
    <dbReference type="NCBI Taxonomy" id="9764"/>
    <lineage>
        <taxon>Eukaryota</taxon>
        <taxon>Metazoa</taxon>
        <taxon>Chordata</taxon>
        <taxon>Craniata</taxon>
        <taxon>Vertebrata</taxon>
        <taxon>Euteleostomi</taxon>
        <taxon>Mammalia</taxon>
        <taxon>Eutheria</taxon>
        <taxon>Laurasiatheria</taxon>
        <taxon>Artiodactyla</taxon>
        <taxon>Whippomorpha</taxon>
        <taxon>Cetacea</taxon>
        <taxon>Mysticeti</taxon>
        <taxon>Eschrichtiidae</taxon>
        <taxon>Eschrichtius</taxon>
    </lineage>
</organism>
<accession>A0AB34H9M5</accession>
<dbReference type="InterPro" id="IPR036465">
    <property type="entry name" value="vWFA_dom_sf"/>
</dbReference>
<comment type="caution">
    <text evidence="1">The sequence shown here is derived from an EMBL/GenBank/DDBJ whole genome shotgun (WGS) entry which is preliminary data.</text>
</comment>
<evidence type="ECO:0000313" key="1">
    <source>
        <dbReference type="EMBL" id="KAJ8788868.1"/>
    </source>
</evidence>
<keyword evidence="2" id="KW-1185">Reference proteome</keyword>
<dbReference type="EMBL" id="JAIQCJ010001564">
    <property type="protein sequence ID" value="KAJ8788868.1"/>
    <property type="molecule type" value="Genomic_DNA"/>
</dbReference>
<name>A0AB34H9M5_ESCRO</name>
<dbReference type="Proteomes" id="UP001159641">
    <property type="component" value="Unassembled WGS sequence"/>
</dbReference>
<dbReference type="PANTHER" id="PTHR10338:SF62">
    <property type="entry name" value="INTER-ALPHA-TRYPSIN INHIBITOR HEAVY CHAIN H5"/>
    <property type="match status" value="1"/>
</dbReference>
<dbReference type="AlphaFoldDB" id="A0AB34H9M5"/>
<reference evidence="1 2" key="1">
    <citation type="submission" date="2022-11" db="EMBL/GenBank/DDBJ databases">
        <title>Whole genome sequence of Eschrichtius robustus ER-17-0199.</title>
        <authorList>
            <person name="Bruniche-Olsen A."/>
            <person name="Black A.N."/>
            <person name="Fields C.J."/>
            <person name="Walden K."/>
            <person name="Dewoody J.A."/>
        </authorList>
    </citation>
    <scope>NUCLEOTIDE SEQUENCE [LARGE SCALE GENOMIC DNA]</scope>
    <source>
        <strain evidence="1">ER-17-0199</strain>
        <tissue evidence="1">Blubber</tissue>
    </source>
</reference>
<evidence type="ECO:0000313" key="2">
    <source>
        <dbReference type="Proteomes" id="UP001159641"/>
    </source>
</evidence>
<gene>
    <name evidence="1" type="ORF">J1605_005164</name>
</gene>
<evidence type="ECO:0008006" key="3">
    <source>
        <dbReference type="Google" id="ProtNLM"/>
    </source>
</evidence>
<protein>
    <recommendedName>
        <fullName evidence="3">VWFA domain-containing protein</fullName>
    </recommendedName>
</protein>
<sequence>MKQRHEATKDALFTILHDLRPQDRFNIIGFSNRVKVWKDHLVSVTPNNIRDGKVYIHHMSPTGGKRASCFAHSPRRDTQSSGFPNELRLELDLVWMEFRFINGISYQSQQQHDLVTVLLVDRRNERLDLIL</sequence>
<dbReference type="PANTHER" id="PTHR10338">
    <property type="entry name" value="INTER-ALPHA-TRYPSIN INHIBITOR HEAVY CHAIN FAMILY MEMBER"/>
    <property type="match status" value="1"/>
</dbReference>
<dbReference type="InterPro" id="IPR050934">
    <property type="entry name" value="ITIH"/>
</dbReference>
<proteinExistence type="predicted"/>